<evidence type="ECO:0000313" key="11">
    <source>
        <dbReference type="Proteomes" id="UP000011760"/>
    </source>
</evidence>
<evidence type="ECO:0000256" key="7">
    <source>
        <dbReference type="ARBA" id="ARBA00023125"/>
    </source>
</evidence>
<keyword evidence="5 8" id="KW-0862">Zinc</keyword>
<keyword evidence="11" id="KW-1185">Reference proteome</keyword>
<evidence type="ECO:0000256" key="3">
    <source>
        <dbReference type="ARBA" id="ARBA00022723"/>
    </source>
</evidence>
<feature type="binding site" evidence="8">
    <location>
        <position position="397"/>
    </location>
    <ligand>
        <name>Zn(2+)</name>
        <dbReference type="ChEBI" id="CHEBI:29105"/>
        <label>2</label>
    </ligand>
</feature>
<dbReference type="Gene3D" id="3.40.50.300">
    <property type="entry name" value="P-loop containing nucleotide triphosphate hydrolases"/>
    <property type="match status" value="1"/>
</dbReference>
<dbReference type="InterPro" id="IPR027417">
    <property type="entry name" value="P-loop_NTPase"/>
</dbReference>
<dbReference type="GO" id="GO:0008270">
    <property type="term" value="F:zinc ion binding"/>
    <property type="evidence" value="ECO:0007669"/>
    <property type="project" value="UniProtKB-UniRule"/>
</dbReference>
<keyword evidence="6 8" id="KW-0067">ATP-binding</keyword>
<comment type="caution">
    <text evidence="8">As this protein does not have any detectable helicase domains, it probably does not have helicase activity.</text>
</comment>
<dbReference type="eggNOG" id="COG1198">
    <property type="taxonomic scope" value="Bacteria"/>
</dbReference>
<comment type="subunit">
    <text evidence="8">Component of the replication restart primosome.</text>
</comment>
<dbReference type="STRING" id="1121353.H924_07580"/>
<name>M1UZ68_9CORY</name>
<reference evidence="10 11" key="1">
    <citation type="submission" date="2013-02" db="EMBL/GenBank/DDBJ databases">
        <title>The complete genome sequence of Corynebacterium callunae DSM 20147.</title>
        <authorList>
            <person name="Ruckert C."/>
            <person name="Albersmeier A."/>
            <person name="Kalinowski J."/>
        </authorList>
    </citation>
    <scope>NUCLEOTIDE SEQUENCE [LARGE SCALE GENOMIC DNA]</scope>
    <source>
        <strain evidence="10 11">DSM 20147</strain>
    </source>
</reference>
<dbReference type="PANTHER" id="PTHR30580:SF0">
    <property type="entry name" value="PRIMOSOMAL PROTEIN N"/>
    <property type="match status" value="1"/>
</dbReference>
<keyword evidence="1 8" id="KW-0639">Primosome</keyword>
<accession>M1UZ68</accession>
<dbReference type="AlphaFoldDB" id="M1UZ68"/>
<dbReference type="GO" id="GO:0006310">
    <property type="term" value="P:DNA recombination"/>
    <property type="evidence" value="ECO:0007669"/>
    <property type="project" value="InterPro"/>
</dbReference>
<dbReference type="GO" id="GO:1990077">
    <property type="term" value="C:primosome complex"/>
    <property type="evidence" value="ECO:0007669"/>
    <property type="project" value="UniProtKB-UniRule"/>
</dbReference>
<evidence type="ECO:0000256" key="8">
    <source>
        <dbReference type="HAMAP-Rule" id="MF_00983"/>
    </source>
</evidence>
<dbReference type="Pfam" id="PF17764">
    <property type="entry name" value="PriA_3primeBD"/>
    <property type="match status" value="1"/>
</dbReference>
<dbReference type="GO" id="GO:0005524">
    <property type="term" value="F:ATP binding"/>
    <property type="evidence" value="ECO:0007669"/>
    <property type="project" value="UniProtKB-UniRule"/>
</dbReference>
<feature type="binding site" evidence="8">
    <location>
        <position position="388"/>
    </location>
    <ligand>
        <name>Zn(2+)</name>
        <dbReference type="ChEBI" id="CHEBI:29105"/>
        <label>1</label>
    </ligand>
</feature>
<evidence type="ECO:0000256" key="5">
    <source>
        <dbReference type="ARBA" id="ARBA00022833"/>
    </source>
</evidence>
<organism evidence="10 11">
    <name type="scientific">Corynebacterium callunae DSM 20147</name>
    <dbReference type="NCBI Taxonomy" id="1121353"/>
    <lineage>
        <taxon>Bacteria</taxon>
        <taxon>Bacillati</taxon>
        <taxon>Actinomycetota</taxon>
        <taxon>Actinomycetes</taxon>
        <taxon>Mycobacteriales</taxon>
        <taxon>Corynebacteriaceae</taxon>
        <taxon>Corynebacterium</taxon>
    </lineage>
</organism>
<dbReference type="Proteomes" id="UP000011760">
    <property type="component" value="Chromosome"/>
</dbReference>
<dbReference type="EMBL" id="CP004354">
    <property type="protein sequence ID" value="AGG66958.1"/>
    <property type="molecule type" value="Genomic_DNA"/>
</dbReference>
<feature type="binding site" evidence="8">
    <location>
        <position position="434"/>
    </location>
    <ligand>
        <name>Zn(2+)</name>
        <dbReference type="ChEBI" id="CHEBI:29105"/>
        <label>1</label>
    </ligand>
</feature>
<evidence type="ECO:0000313" key="10">
    <source>
        <dbReference type="EMBL" id="AGG66958.1"/>
    </source>
</evidence>
<feature type="domain" description="Primosomal protein N' 3' DNA-binding" evidence="9">
    <location>
        <begin position="21"/>
        <end position="114"/>
    </location>
</feature>
<sequence>MASTRVPAPELSVARVLPLLGLPHLDRLFDYRISADQDRDAQPGVRVRIRFAGRLVDAILISRTASTTHKGNLAWLDRVISPFVVYPPQLSQLIEALAERYSGVRSDLIRSAIPARHAGAEDSQLESTWEELGTALEPDLSSWSAYQHGQSFVDAVLAGTTARAAWQIAPGDDWALALASLAVKVVVDGAGALIVLPDQRDVDKLEAALRTLVAAKQITVLNSGLGPQARYRRFLSVLQGQGRLVVGTRSAAFAPVKDLKLAIIVGDGDDNLVDPRAPYVHAREVLTTRSALEKCSLIIASHARTAETELLVESGWMHNLVAPRETLRTRMPRIQAVADSDFELERDPLARSARLPAVAFKALRDALDREQPALIQVPRKGYVPTLACGNCRTPARCRHCNGPLGLPQGSPTHAGVPTCRWCGRPDSNFRCQSCGSPKLRAVVLGTERTAEELGRAFPAVRIITSGGNKIVDTIPNRPAIVVATPGAEPRVLNGSQQYSGPESHGYYGACLLLDTWALMGRQDLRATEDTLSKWTAAATMVHSHLHGGQVIVVADAAFPVVQSLIRWDVVGAAAAELESRREVMFPPSVHMAAVDGASAALDNFLELVELPAQAEVLGPVDLPPGVTLPGEYDEQKFGPVQRLLIRTPLGPRAELGHALRAAQVARAARKNDLPLRVQMDPLHIG</sequence>
<dbReference type="InterPro" id="IPR042115">
    <property type="entry name" value="PriA_3primeBD_sf"/>
</dbReference>
<protein>
    <recommendedName>
        <fullName evidence="8">Probable replication restart protein PriA</fullName>
    </recommendedName>
    <alternativeName>
        <fullName evidence="8">Putative ATP-dependent DNA helicase PriA</fullName>
    </alternativeName>
</protein>
<dbReference type="GO" id="GO:0006269">
    <property type="term" value="P:DNA replication, synthesis of primer"/>
    <property type="evidence" value="ECO:0007669"/>
    <property type="project" value="UniProtKB-KW"/>
</dbReference>
<feature type="binding site" evidence="8">
    <location>
        <position position="422"/>
    </location>
    <ligand>
        <name>Zn(2+)</name>
        <dbReference type="ChEBI" id="CHEBI:29105"/>
        <label>2</label>
    </ligand>
</feature>
<dbReference type="GO" id="GO:0043138">
    <property type="term" value="F:3'-5' DNA helicase activity"/>
    <property type="evidence" value="ECO:0007669"/>
    <property type="project" value="TreeGrafter"/>
</dbReference>
<dbReference type="OrthoDB" id="3177118at2"/>
<evidence type="ECO:0000256" key="1">
    <source>
        <dbReference type="ARBA" id="ARBA00022515"/>
    </source>
</evidence>
<dbReference type="InterPro" id="IPR041222">
    <property type="entry name" value="PriA_3primeBD"/>
</dbReference>
<keyword evidence="7 8" id="KW-0238">DNA-binding</keyword>
<dbReference type="HAMAP" id="MF_00983">
    <property type="entry name" value="PriA"/>
    <property type="match status" value="1"/>
</dbReference>
<keyword evidence="4 8" id="KW-0547">Nucleotide-binding</keyword>
<evidence type="ECO:0000256" key="6">
    <source>
        <dbReference type="ARBA" id="ARBA00022840"/>
    </source>
</evidence>
<dbReference type="PATRIC" id="fig|1121353.3.peg.1545"/>
<dbReference type="RefSeq" id="WP_015651389.1">
    <property type="nucleotide sequence ID" value="NC_020506.1"/>
</dbReference>
<feature type="binding site" evidence="8">
    <location>
        <position position="419"/>
    </location>
    <ligand>
        <name>Zn(2+)</name>
        <dbReference type="ChEBI" id="CHEBI:29105"/>
        <label>2</label>
    </ligand>
</feature>
<dbReference type="PANTHER" id="PTHR30580">
    <property type="entry name" value="PRIMOSOMAL PROTEIN N"/>
    <property type="match status" value="1"/>
</dbReference>
<dbReference type="GO" id="GO:0003677">
    <property type="term" value="F:DNA binding"/>
    <property type="evidence" value="ECO:0007669"/>
    <property type="project" value="UniProtKB-UniRule"/>
</dbReference>
<gene>
    <name evidence="8" type="primary">priA</name>
    <name evidence="10" type="ORF">H924_07580</name>
</gene>
<feature type="binding site" evidence="8">
    <location>
        <position position="400"/>
    </location>
    <ligand>
        <name>Zn(2+)</name>
        <dbReference type="ChEBI" id="CHEBI:29105"/>
        <label>2</label>
    </ligand>
</feature>
<dbReference type="GO" id="GO:0006302">
    <property type="term" value="P:double-strand break repair"/>
    <property type="evidence" value="ECO:0007669"/>
    <property type="project" value="InterPro"/>
</dbReference>
<proteinExistence type="inferred from homology"/>
<evidence type="ECO:0000256" key="4">
    <source>
        <dbReference type="ARBA" id="ARBA00022741"/>
    </source>
</evidence>
<comment type="function">
    <text evidence="8">Initiates the restart of stalled replication forks, which reloads the replicative helicase on sites other than the origin of replication. Recognizes and binds to abandoned replication forks and remodels them to uncover a helicase loading site. Promotes assembly of the primosome at these replication forks.</text>
</comment>
<evidence type="ECO:0000256" key="2">
    <source>
        <dbReference type="ARBA" id="ARBA00022705"/>
    </source>
</evidence>
<dbReference type="HOGENOM" id="CLU_015485_1_0_11"/>
<evidence type="ECO:0000259" key="9">
    <source>
        <dbReference type="Pfam" id="PF17764"/>
    </source>
</evidence>
<feature type="binding site" evidence="8">
    <location>
        <position position="391"/>
    </location>
    <ligand>
        <name>Zn(2+)</name>
        <dbReference type="ChEBI" id="CHEBI:29105"/>
        <label>1</label>
    </ligand>
</feature>
<keyword evidence="3 8" id="KW-0479">Metal-binding</keyword>
<dbReference type="InterPro" id="IPR005259">
    <property type="entry name" value="PriA"/>
</dbReference>
<dbReference type="Gene3D" id="3.40.1440.60">
    <property type="entry name" value="PriA, 3(prime) DNA-binding domain"/>
    <property type="match status" value="1"/>
</dbReference>
<dbReference type="GO" id="GO:0006270">
    <property type="term" value="P:DNA replication initiation"/>
    <property type="evidence" value="ECO:0007669"/>
    <property type="project" value="TreeGrafter"/>
</dbReference>
<dbReference type="KEGG" id="ccn:H924_07580"/>
<comment type="cofactor">
    <cofactor evidence="8">
        <name>Zn(2+)</name>
        <dbReference type="ChEBI" id="CHEBI:29105"/>
    </cofactor>
    <text evidence="8">Binds 2 zinc ions per subunit.</text>
</comment>
<dbReference type="NCBIfam" id="NF011455">
    <property type="entry name" value="PRK14873.1-5"/>
    <property type="match status" value="1"/>
</dbReference>
<keyword evidence="2 8" id="KW-0235">DNA replication</keyword>
<comment type="similarity">
    <text evidence="8">Belongs to the helicase family. PriA subfamily.</text>
</comment>
<feature type="binding site" evidence="8">
    <location>
        <position position="431"/>
    </location>
    <ligand>
        <name>Zn(2+)</name>
        <dbReference type="ChEBI" id="CHEBI:29105"/>
        <label>1</label>
    </ligand>
</feature>